<dbReference type="PANTHER" id="PTHR43730">
    <property type="entry name" value="BETA-MANNOSIDASE"/>
    <property type="match status" value="1"/>
</dbReference>
<dbReference type="OrthoDB" id="9801077at2"/>
<evidence type="ECO:0000256" key="11">
    <source>
        <dbReference type="ARBA" id="ARBA00041069"/>
    </source>
</evidence>
<dbReference type="InterPro" id="IPR050887">
    <property type="entry name" value="Beta-mannosidase_GH2"/>
</dbReference>
<evidence type="ECO:0000259" key="14">
    <source>
        <dbReference type="Pfam" id="PF17753"/>
    </source>
</evidence>
<dbReference type="EMBL" id="CP011388">
    <property type="protein sequence ID" value="ANE45728.1"/>
    <property type="molecule type" value="Genomic_DNA"/>
</dbReference>
<evidence type="ECO:0000313" key="18">
    <source>
        <dbReference type="Proteomes" id="UP000076927"/>
    </source>
</evidence>
<evidence type="ECO:0000313" key="17">
    <source>
        <dbReference type="EMBL" id="ANE45728.1"/>
    </source>
</evidence>
<reference evidence="17 18" key="1">
    <citation type="submission" date="2015-01" db="EMBL/GenBank/DDBJ databases">
        <title>Paenibacillus swuensis/DY6/whole genome sequencing.</title>
        <authorList>
            <person name="Kim M.K."/>
            <person name="Srinivasan S."/>
            <person name="Lee J.-J."/>
        </authorList>
    </citation>
    <scope>NUCLEOTIDE SEQUENCE [LARGE SCALE GENOMIC DNA]</scope>
    <source>
        <strain evidence="17 18">DY6</strain>
    </source>
</reference>
<evidence type="ECO:0000259" key="15">
    <source>
        <dbReference type="Pfam" id="PF17786"/>
    </source>
</evidence>
<dbReference type="STRING" id="1178515.SY83_04785"/>
<feature type="domain" description="Mannosidase Ig/CBM-like" evidence="15">
    <location>
        <begin position="646"/>
        <end position="734"/>
    </location>
</feature>
<dbReference type="SUPFAM" id="SSF51445">
    <property type="entry name" value="(Trans)glycosidases"/>
    <property type="match status" value="1"/>
</dbReference>
<dbReference type="InterPro" id="IPR017853">
    <property type="entry name" value="GH"/>
</dbReference>
<dbReference type="GO" id="GO:0005975">
    <property type="term" value="P:carbohydrate metabolic process"/>
    <property type="evidence" value="ECO:0007669"/>
    <property type="project" value="InterPro"/>
</dbReference>
<keyword evidence="8" id="KW-0325">Glycoprotein</keyword>
<comment type="similarity">
    <text evidence="10">Belongs to the glycosyl hydrolase 2 family. Beta-mannosidase B subfamily.</text>
</comment>
<dbReference type="Proteomes" id="UP000076927">
    <property type="component" value="Chromosome"/>
</dbReference>
<dbReference type="GO" id="GO:0005576">
    <property type="term" value="C:extracellular region"/>
    <property type="evidence" value="ECO:0007669"/>
    <property type="project" value="UniProtKB-SubCell"/>
</dbReference>
<dbReference type="InterPro" id="IPR013783">
    <property type="entry name" value="Ig-like_fold"/>
</dbReference>
<keyword evidence="18" id="KW-1185">Reference proteome</keyword>
<evidence type="ECO:0000259" key="13">
    <source>
        <dbReference type="Pfam" id="PF00703"/>
    </source>
</evidence>
<keyword evidence="9" id="KW-0326">Glycosidase</keyword>
<dbReference type="Gene3D" id="3.20.20.80">
    <property type="entry name" value="Glycosidases"/>
    <property type="match status" value="1"/>
</dbReference>
<dbReference type="KEGG" id="pswu:SY83_04785"/>
<dbReference type="Pfam" id="PF17786">
    <property type="entry name" value="Mannosidase_ig"/>
    <property type="match status" value="1"/>
</dbReference>
<evidence type="ECO:0000256" key="10">
    <source>
        <dbReference type="ARBA" id="ARBA00038429"/>
    </source>
</evidence>
<dbReference type="Pfam" id="PF00703">
    <property type="entry name" value="Glyco_hydro_2"/>
    <property type="match status" value="1"/>
</dbReference>
<organism evidence="17 18">
    <name type="scientific">Paenibacillus swuensis</name>
    <dbReference type="NCBI Taxonomy" id="1178515"/>
    <lineage>
        <taxon>Bacteria</taxon>
        <taxon>Bacillati</taxon>
        <taxon>Bacillota</taxon>
        <taxon>Bacilli</taxon>
        <taxon>Bacillales</taxon>
        <taxon>Paenibacillaceae</taxon>
        <taxon>Paenibacillus</taxon>
    </lineage>
</organism>
<evidence type="ECO:0000256" key="8">
    <source>
        <dbReference type="ARBA" id="ARBA00023180"/>
    </source>
</evidence>
<dbReference type="InterPro" id="IPR041625">
    <property type="entry name" value="Beta-mannosidase_Ig"/>
</dbReference>
<gene>
    <name evidence="17" type="ORF">SY83_04785</name>
</gene>
<keyword evidence="6" id="KW-0964">Secreted</keyword>
<dbReference type="Gene3D" id="2.60.40.10">
    <property type="entry name" value="Immunoglobulins"/>
    <property type="match status" value="2"/>
</dbReference>
<dbReference type="GO" id="GO:0006516">
    <property type="term" value="P:glycoprotein catabolic process"/>
    <property type="evidence" value="ECO:0007669"/>
    <property type="project" value="TreeGrafter"/>
</dbReference>
<protein>
    <recommendedName>
        <fullName evidence="11">Beta-mannosidase B</fullName>
        <ecNumber evidence="5">3.2.1.25</ecNumber>
    </recommendedName>
    <alternativeName>
        <fullName evidence="12">Mannanase B</fullName>
    </alternativeName>
</protein>
<evidence type="ECO:0000256" key="7">
    <source>
        <dbReference type="ARBA" id="ARBA00022801"/>
    </source>
</evidence>
<dbReference type="InterPro" id="IPR008979">
    <property type="entry name" value="Galactose-bd-like_sf"/>
</dbReference>
<feature type="domain" description="Beta-mannosidase Ig-fold" evidence="14">
    <location>
        <begin position="739"/>
        <end position="819"/>
    </location>
</feature>
<keyword evidence="7 17" id="KW-0378">Hydrolase</keyword>
<dbReference type="RefSeq" id="WP_068604742.1">
    <property type="nucleotide sequence ID" value="NZ_CP011388.1"/>
</dbReference>
<dbReference type="EC" id="3.2.1.25" evidence="5"/>
<name>A0A172TFA1_9BACL</name>
<evidence type="ECO:0000256" key="5">
    <source>
        <dbReference type="ARBA" id="ARBA00012754"/>
    </source>
</evidence>
<comment type="catalytic activity">
    <reaction evidence="1">
        <text>Hydrolysis of terminal, non-reducing beta-D-mannose residues in beta-D-mannosides.</text>
        <dbReference type="EC" id="3.2.1.25"/>
    </reaction>
</comment>
<evidence type="ECO:0000256" key="3">
    <source>
        <dbReference type="ARBA" id="ARBA00004740"/>
    </source>
</evidence>
<dbReference type="SUPFAM" id="SSF49785">
    <property type="entry name" value="Galactose-binding domain-like"/>
    <property type="match status" value="1"/>
</dbReference>
<comment type="subcellular location">
    <subcellularLocation>
        <location evidence="2">Secreted</location>
    </subcellularLocation>
</comment>
<evidence type="ECO:0000256" key="4">
    <source>
        <dbReference type="ARBA" id="ARBA00011738"/>
    </source>
</evidence>
<evidence type="ECO:0000256" key="2">
    <source>
        <dbReference type="ARBA" id="ARBA00004613"/>
    </source>
</evidence>
<evidence type="ECO:0000256" key="12">
    <source>
        <dbReference type="ARBA" id="ARBA00041614"/>
    </source>
</evidence>
<dbReference type="InterPro" id="IPR006102">
    <property type="entry name" value="Ig-like_GH2"/>
</dbReference>
<dbReference type="Gene3D" id="2.60.120.260">
    <property type="entry name" value="Galactose-binding domain-like"/>
    <property type="match status" value="1"/>
</dbReference>
<dbReference type="InterPro" id="IPR036156">
    <property type="entry name" value="Beta-gal/glucu_dom_sf"/>
</dbReference>
<dbReference type="AlphaFoldDB" id="A0A172TFA1"/>
<evidence type="ECO:0000256" key="9">
    <source>
        <dbReference type="ARBA" id="ARBA00023295"/>
    </source>
</evidence>
<feature type="domain" description="Glycoside hydrolase family 2 immunoglobulin-like beta-sandwich" evidence="13">
    <location>
        <begin position="191"/>
        <end position="292"/>
    </location>
</feature>
<dbReference type="InterPro" id="IPR041447">
    <property type="entry name" value="Mannosidase_ig"/>
</dbReference>
<dbReference type="FunFam" id="3.20.20.80:FF:000050">
    <property type="entry name" value="Beta-mannosidase B"/>
    <property type="match status" value="1"/>
</dbReference>
<proteinExistence type="inferred from homology"/>
<sequence length="821" mass="95020">MTAVTTIDLKGTWKMRRVCEDAWIPATVPGSVYYDLLNAGLMEDPYYRDNDIRAAKLSDYDYEYSRIFEVNSELLKHDRVFLRFEGLDTLAELHLNGRLLAKTDNMHRTYEFDVKDFVAAGENDLLIVFRSPTEYVRRKYKENPIWSVNGIEGFQYIRKAHYMFGWDWGPCLPDMGIWRNVSLIGQSIAALDEVYVTQKHGEDAVDLDIRVGIDAWTKEDYTLNVTLRTPAGEILMARQEDAQATEHIGLQVTKPELWWPNGFGAQPLYELEVVLMSGELELGRRHMRIGLRTMTVTQQDDQWGRSFSICVNGHDIFAMGGNYIPEDQIIARTNREKTERLIQDCVAANNNCIRVWGGGYYAEDYFYDLCDEYGLIVWQDHLYACAVYDFTEEFKENIVQETIQNMKRIRHHASLGLWCGNNEMEWAWVDWDINQSLKLKADYIKQFEVVLPELAREIDPNTFYWLASPSSFGSFEKPNDENYGDMHDWSIWHGRKPFTDFRNRFPRFMSEFGLQAFPSMKTIDTFALPEDHNVYSYVMEDHQKHPSGIEPTVYYLSQYFKFPKDFQSFPYVSQLIQAEGVRYGVEHWRRHRGRCMGAVYWQLNDSWPVTSWASIDSYGRWKALHYAARKFFAPVLLSAWEEGVTASLHVSNESLNPFKGKVHWSLKDRASKVIREGQAAADVPALTTVSLAELDFAAELDSDEKKRRHYLEYTLVTDEGYVSDGCTIFLPAKHFELLPASLQATVEETADAFEVTVLSDVFAMFVELEMEKSDAVFSDNYFHLTGGVCRKVVALKSTLSEPLTLDMFKAQLKLRSLEDSY</sequence>
<dbReference type="PATRIC" id="fig|1178515.4.peg.969"/>
<dbReference type="Pfam" id="PF17753">
    <property type="entry name" value="Ig_mannosidase"/>
    <property type="match status" value="1"/>
</dbReference>
<comment type="pathway">
    <text evidence="3">Glycan metabolism; N-glycan degradation.</text>
</comment>
<evidence type="ECO:0000256" key="1">
    <source>
        <dbReference type="ARBA" id="ARBA00000829"/>
    </source>
</evidence>
<dbReference type="PANTHER" id="PTHR43730:SF1">
    <property type="entry name" value="BETA-MANNOSIDASE"/>
    <property type="match status" value="1"/>
</dbReference>
<dbReference type="SUPFAM" id="SSF49303">
    <property type="entry name" value="beta-Galactosidase/glucuronidase domain"/>
    <property type="match status" value="2"/>
</dbReference>
<accession>A0A172TFA1</accession>
<feature type="domain" description="Beta-mannosidase-like galactose-binding" evidence="16">
    <location>
        <begin position="13"/>
        <end position="179"/>
    </location>
</feature>
<evidence type="ECO:0000259" key="16">
    <source>
        <dbReference type="Pfam" id="PF22666"/>
    </source>
</evidence>
<evidence type="ECO:0000256" key="6">
    <source>
        <dbReference type="ARBA" id="ARBA00022525"/>
    </source>
</evidence>
<dbReference type="GO" id="GO:0004567">
    <property type="term" value="F:beta-mannosidase activity"/>
    <property type="evidence" value="ECO:0007669"/>
    <property type="project" value="UniProtKB-EC"/>
</dbReference>
<dbReference type="InterPro" id="IPR054593">
    <property type="entry name" value="Beta-mannosidase-like_N2"/>
</dbReference>
<comment type="subunit">
    <text evidence="4">Homodimer.</text>
</comment>
<dbReference type="Pfam" id="PF22666">
    <property type="entry name" value="Glyco_hydro_2_N2"/>
    <property type="match status" value="1"/>
</dbReference>